<dbReference type="SUPFAM" id="SSF52156">
    <property type="entry name" value="Initiation factor IF2/eIF5b, domain 3"/>
    <property type="match status" value="1"/>
</dbReference>
<gene>
    <name evidence="8 12" type="primary">infB</name>
    <name evidence="12" type="ORF">HXL70_01025</name>
</gene>
<evidence type="ECO:0000256" key="6">
    <source>
        <dbReference type="ARBA" id="ARBA00023134"/>
    </source>
</evidence>
<evidence type="ECO:0000256" key="9">
    <source>
        <dbReference type="RuleBase" id="RU000644"/>
    </source>
</evidence>
<name>A0A930B5W9_9FIRM</name>
<sequence>MQKYRIYELAKIYNKGNDEIIAVLNKNNIEVKNRLNSVDEKAKEILDKAFASPSVKKNKRPPMRTVRFDQQGRPTGSKTAEVQKKSYSSYNTAVSKPVKTGMPEEAKKAEADKKAEKESLQRKNIINEGKKERRQLPTGKMSVITHDGHMGEQIPHKEGQPARTERNDHPRKNNRPQGGYQQRGERSQGGDQRRGDRPQGGHQQRSDRFQGDRRPVGARRPVGDRRSGAAVKPAGGLDEQPLIPQARRDRPDKKKTKKDYERSRREKESGSLMARSLNQNKKKKHVAEKKATVYPTEIEVPESITVKELAEKLGREVSEIIKYLMLSGVMVTINQNLDHETVEIIAEEFGAKIIEAEASAELAEYVPEADDERFLKPRPAVVTIMGHVDHGKTTLLDALRSTNVAMHEAGGITQRIGAYQIRYKNHKITFLDTPGHEAFTAMRSRGAQLTDIAVLIVAADDGVMPQTVEAIHHAKNAGVPIMVAINKIDKPGANPERIKEELSHEGLLCEEWGGDIIMVPISAKKKEGLDELLENILLVAEMQELKANPNREAYGIVVEAQLDKNRGPVMSVLVQNGTLHVGDGILAGKSWGRVRAMTNETGRKMKSAEPSAPVEILGMDSVPEAGEHFYVMDASRARNIAELHASRAKEEEQRSVQKVTLDNIFEKIKEGEMKQLDIIVKADVQGSVEALVQSFMGIKSDEVRIAVVHSGVGGITESDVMLASASNALIIGFNVRPDANARVLAEKDGVDIRLYRVIYDAIDDVKSAMAGLLAPTVKEVLLGHAEVRQVIHTPKVIVAGCYVQDGKITSNSMIRIVRDGIVVHEGKINSLRRFKDDVKEVTEGFECGIAIESYRDVKEGDQLEAFRLEEEVAEL</sequence>
<dbReference type="Gene3D" id="3.40.50.10050">
    <property type="entry name" value="Translation initiation factor IF- 2, domain 3"/>
    <property type="match status" value="1"/>
</dbReference>
<feature type="binding site" evidence="8">
    <location>
        <begin position="386"/>
        <end position="393"/>
    </location>
    <ligand>
        <name>GTP</name>
        <dbReference type="ChEBI" id="CHEBI:37565"/>
    </ligand>
</feature>
<dbReference type="SUPFAM" id="SSF50447">
    <property type="entry name" value="Translation proteins"/>
    <property type="match status" value="2"/>
</dbReference>
<dbReference type="FunFam" id="2.40.30.10:FF:000008">
    <property type="entry name" value="Translation initiation factor IF-2"/>
    <property type="match status" value="1"/>
</dbReference>
<dbReference type="InterPro" id="IPR005225">
    <property type="entry name" value="Small_GTP-bd"/>
</dbReference>
<comment type="subcellular location">
    <subcellularLocation>
        <location evidence="8">Cytoplasm</location>
    </subcellularLocation>
</comment>
<feature type="region of interest" description="Disordered" evidence="10">
    <location>
        <begin position="53"/>
        <end position="288"/>
    </location>
</feature>
<proteinExistence type="inferred from homology"/>
<keyword evidence="8" id="KW-0963">Cytoplasm</keyword>
<dbReference type="InterPro" id="IPR000795">
    <property type="entry name" value="T_Tr_GTP-bd_dom"/>
</dbReference>
<evidence type="ECO:0000256" key="4">
    <source>
        <dbReference type="ARBA" id="ARBA00022741"/>
    </source>
</evidence>
<dbReference type="InterPro" id="IPR053905">
    <property type="entry name" value="EF-G-like_DII"/>
</dbReference>
<feature type="compositionally biased region" description="Basic and acidic residues" evidence="10">
    <location>
        <begin position="146"/>
        <end position="171"/>
    </location>
</feature>
<dbReference type="InterPro" id="IPR023115">
    <property type="entry name" value="TIF_IF2_dom3"/>
</dbReference>
<feature type="compositionally biased region" description="Basic and acidic residues" evidence="10">
    <location>
        <begin position="102"/>
        <end position="121"/>
    </location>
</feature>
<feature type="compositionally biased region" description="Basic and acidic residues" evidence="10">
    <location>
        <begin position="246"/>
        <end position="269"/>
    </location>
</feature>
<evidence type="ECO:0000256" key="3">
    <source>
        <dbReference type="ARBA" id="ARBA00022540"/>
    </source>
</evidence>
<dbReference type="FunFam" id="2.40.30.10:FF:000007">
    <property type="entry name" value="Translation initiation factor IF-2"/>
    <property type="match status" value="1"/>
</dbReference>
<dbReference type="GO" id="GO:0003924">
    <property type="term" value="F:GTPase activity"/>
    <property type="evidence" value="ECO:0007669"/>
    <property type="project" value="UniProtKB-UniRule"/>
</dbReference>
<dbReference type="Gene3D" id="1.10.10.2480">
    <property type="match status" value="1"/>
</dbReference>
<dbReference type="GO" id="GO:0005829">
    <property type="term" value="C:cytosol"/>
    <property type="evidence" value="ECO:0007669"/>
    <property type="project" value="TreeGrafter"/>
</dbReference>
<keyword evidence="5 8" id="KW-0648">Protein biosynthesis</keyword>
<comment type="similarity">
    <text evidence="1 8 9">Belongs to the TRAFAC class translation factor GTPase superfamily. Classic translation factor GTPase family. IF-2 subfamily.</text>
</comment>
<dbReference type="Gene3D" id="2.40.30.10">
    <property type="entry name" value="Translation factors"/>
    <property type="match status" value="2"/>
</dbReference>
<dbReference type="CDD" id="cd01887">
    <property type="entry name" value="IF2_eIF5B"/>
    <property type="match status" value="1"/>
</dbReference>
<dbReference type="NCBIfam" id="TIGR00487">
    <property type="entry name" value="IF-2"/>
    <property type="match status" value="1"/>
</dbReference>
<accession>A0A930B5W9</accession>
<dbReference type="InterPro" id="IPR000178">
    <property type="entry name" value="TF_IF2_bacterial-like"/>
</dbReference>
<evidence type="ECO:0000256" key="1">
    <source>
        <dbReference type="ARBA" id="ARBA00007733"/>
    </source>
</evidence>
<feature type="binding site" evidence="8">
    <location>
        <begin position="432"/>
        <end position="436"/>
    </location>
    <ligand>
        <name>GTP</name>
        <dbReference type="ChEBI" id="CHEBI:37565"/>
    </ligand>
</feature>
<dbReference type="NCBIfam" id="TIGR00231">
    <property type="entry name" value="small_GTP"/>
    <property type="match status" value="1"/>
</dbReference>
<comment type="caution">
    <text evidence="12">The sequence shown here is derived from an EMBL/GenBank/DDBJ whole genome shotgun (WGS) entry which is preliminary data.</text>
</comment>
<dbReference type="Pfam" id="PF00009">
    <property type="entry name" value="GTP_EFTU"/>
    <property type="match status" value="1"/>
</dbReference>
<dbReference type="InterPro" id="IPR027417">
    <property type="entry name" value="P-loop_NTPase"/>
</dbReference>
<feature type="compositionally biased region" description="Polar residues" evidence="10">
    <location>
        <begin position="72"/>
        <end position="94"/>
    </location>
</feature>
<dbReference type="Pfam" id="PF04760">
    <property type="entry name" value="IF2_N"/>
    <property type="match status" value="2"/>
</dbReference>
<evidence type="ECO:0000256" key="10">
    <source>
        <dbReference type="SAM" id="MobiDB-lite"/>
    </source>
</evidence>
<dbReference type="FunFam" id="3.40.50.300:FF:000019">
    <property type="entry name" value="Translation initiation factor IF-2"/>
    <property type="match status" value="1"/>
</dbReference>
<reference evidence="12" key="1">
    <citation type="submission" date="2020-04" db="EMBL/GenBank/DDBJ databases">
        <title>Deep metagenomics examines the oral microbiome during advanced dental caries in children, revealing novel taxa and co-occurrences with host molecules.</title>
        <authorList>
            <person name="Baker J.L."/>
            <person name="Morton J.T."/>
            <person name="Dinis M."/>
            <person name="Alvarez R."/>
            <person name="Tran N.C."/>
            <person name="Knight R."/>
            <person name="Edlund A."/>
        </authorList>
    </citation>
    <scope>NUCLEOTIDE SEQUENCE</scope>
    <source>
        <strain evidence="12">JCVI_32_bin.14</strain>
    </source>
</reference>
<evidence type="ECO:0000313" key="13">
    <source>
        <dbReference type="Proteomes" id="UP000757890"/>
    </source>
</evidence>
<feature type="compositionally biased region" description="Basic and acidic residues" evidence="10">
    <location>
        <begin position="183"/>
        <end position="227"/>
    </location>
</feature>
<dbReference type="PANTHER" id="PTHR43381">
    <property type="entry name" value="TRANSLATION INITIATION FACTOR IF-2-RELATED"/>
    <property type="match status" value="1"/>
</dbReference>
<keyword evidence="3 8" id="KW-0396">Initiation factor</keyword>
<dbReference type="Pfam" id="PF22042">
    <property type="entry name" value="EF-G_D2"/>
    <property type="match status" value="1"/>
</dbReference>
<dbReference type="InterPro" id="IPR006847">
    <property type="entry name" value="IF2_N"/>
</dbReference>
<dbReference type="GO" id="GO:0003743">
    <property type="term" value="F:translation initiation factor activity"/>
    <property type="evidence" value="ECO:0007669"/>
    <property type="project" value="UniProtKB-UniRule"/>
</dbReference>
<evidence type="ECO:0000256" key="7">
    <source>
        <dbReference type="ARBA" id="ARBA00025162"/>
    </source>
</evidence>
<evidence type="ECO:0000256" key="2">
    <source>
        <dbReference type="ARBA" id="ARBA00020675"/>
    </source>
</evidence>
<feature type="binding site" evidence="8">
    <location>
        <begin position="486"/>
        <end position="489"/>
    </location>
    <ligand>
        <name>GTP</name>
        <dbReference type="ChEBI" id="CHEBI:37565"/>
    </ligand>
</feature>
<keyword evidence="6 8" id="KW-0342">GTP-binding</keyword>
<feature type="domain" description="Tr-type G" evidence="11">
    <location>
        <begin position="377"/>
        <end position="546"/>
    </location>
</feature>
<dbReference type="InterPro" id="IPR044145">
    <property type="entry name" value="IF2_II"/>
</dbReference>
<dbReference type="AlphaFoldDB" id="A0A930B5W9"/>
<evidence type="ECO:0000313" key="12">
    <source>
        <dbReference type="EMBL" id="MBF1128621.1"/>
    </source>
</evidence>
<dbReference type="InterPro" id="IPR009000">
    <property type="entry name" value="Transl_B-barrel_sf"/>
</dbReference>
<evidence type="ECO:0000259" key="11">
    <source>
        <dbReference type="PROSITE" id="PS51722"/>
    </source>
</evidence>
<dbReference type="InterPro" id="IPR036925">
    <property type="entry name" value="TIF_IF2_dom3_sf"/>
</dbReference>
<dbReference type="Proteomes" id="UP000757890">
    <property type="component" value="Unassembled WGS sequence"/>
</dbReference>
<dbReference type="PROSITE" id="PS51722">
    <property type="entry name" value="G_TR_2"/>
    <property type="match status" value="1"/>
</dbReference>
<dbReference type="PANTHER" id="PTHR43381:SF5">
    <property type="entry name" value="TR-TYPE G DOMAIN-CONTAINING PROTEIN"/>
    <property type="match status" value="1"/>
</dbReference>
<evidence type="ECO:0000256" key="8">
    <source>
        <dbReference type="HAMAP-Rule" id="MF_00100"/>
    </source>
</evidence>
<dbReference type="PROSITE" id="PS01176">
    <property type="entry name" value="IF2"/>
    <property type="match status" value="1"/>
</dbReference>
<organism evidence="12 13">
    <name type="scientific">Dialister invisus</name>
    <dbReference type="NCBI Taxonomy" id="218538"/>
    <lineage>
        <taxon>Bacteria</taxon>
        <taxon>Bacillati</taxon>
        <taxon>Bacillota</taxon>
        <taxon>Negativicutes</taxon>
        <taxon>Veillonellales</taxon>
        <taxon>Veillonellaceae</taxon>
        <taxon>Dialister</taxon>
    </lineage>
</organism>
<dbReference type="InterPro" id="IPR015760">
    <property type="entry name" value="TIF_IF2"/>
</dbReference>
<keyword evidence="4 8" id="KW-0547">Nucleotide-binding</keyword>
<dbReference type="EMBL" id="JABZMK010000001">
    <property type="protein sequence ID" value="MBF1128621.1"/>
    <property type="molecule type" value="Genomic_DNA"/>
</dbReference>
<dbReference type="CDD" id="cd03692">
    <property type="entry name" value="mtIF2_IVc"/>
    <property type="match status" value="1"/>
</dbReference>
<protein>
    <recommendedName>
        <fullName evidence="2 8">Translation initiation factor IF-2</fullName>
    </recommendedName>
</protein>
<dbReference type="HAMAP" id="MF_00100_B">
    <property type="entry name" value="IF_2_B"/>
    <property type="match status" value="1"/>
</dbReference>
<comment type="function">
    <text evidence="7 8 9">One of the essential components for the initiation of protein synthesis. Protects formylmethionyl-tRNA from spontaneous hydrolysis and promotes its binding to the 30S ribosomal subunits. Also involved in the hydrolysis of GTP during the formation of the 70S ribosomal complex.</text>
</comment>
<dbReference type="CDD" id="cd03702">
    <property type="entry name" value="IF2_mtIF2_II"/>
    <property type="match status" value="1"/>
</dbReference>
<evidence type="ECO:0000256" key="5">
    <source>
        <dbReference type="ARBA" id="ARBA00022917"/>
    </source>
</evidence>
<dbReference type="Pfam" id="PF11987">
    <property type="entry name" value="IF-2"/>
    <property type="match status" value="1"/>
</dbReference>
<dbReference type="SUPFAM" id="SSF52540">
    <property type="entry name" value="P-loop containing nucleoside triphosphate hydrolases"/>
    <property type="match status" value="1"/>
</dbReference>
<dbReference type="Gene3D" id="3.40.50.300">
    <property type="entry name" value="P-loop containing nucleotide triphosphate hydrolases"/>
    <property type="match status" value="1"/>
</dbReference>
<dbReference type="GO" id="GO:0005525">
    <property type="term" value="F:GTP binding"/>
    <property type="evidence" value="ECO:0007669"/>
    <property type="project" value="UniProtKB-KW"/>
</dbReference>
<feature type="region of interest" description="G-domain" evidence="8">
    <location>
        <begin position="380"/>
        <end position="528"/>
    </location>
</feature>
<dbReference type="FunFam" id="3.40.50.10050:FF:000001">
    <property type="entry name" value="Translation initiation factor IF-2"/>
    <property type="match status" value="1"/>
</dbReference>